<feature type="non-terminal residue" evidence="1">
    <location>
        <position position="54"/>
    </location>
</feature>
<proteinExistence type="predicted"/>
<name>A0A0F9F4G1_9ZZZZ</name>
<organism evidence="1">
    <name type="scientific">marine sediment metagenome</name>
    <dbReference type="NCBI Taxonomy" id="412755"/>
    <lineage>
        <taxon>unclassified sequences</taxon>
        <taxon>metagenomes</taxon>
        <taxon>ecological metagenomes</taxon>
    </lineage>
</organism>
<gene>
    <name evidence="1" type="ORF">LCGC14_2075750</name>
</gene>
<sequence>MLSATHRATEQFLLSHKPQRNITMTDTKIKKIKDDKEPEATFSSKEQELIALYT</sequence>
<accession>A0A0F9F4G1</accession>
<reference evidence="1" key="1">
    <citation type="journal article" date="2015" name="Nature">
        <title>Complex archaea that bridge the gap between prokaryotes and eukaryotes.</title>
        <authorList>
            <person name="Spang A."/>
            <person name="Saw J.H."/>
            <person name="Jorgensen S.L."/>
            <person name="Zaremba-Niedzwiedzka K."/>
            <person name="Martijn J."/>
            <person name="Lind A.E."/>
            <person name="van Eijk R."/>
            <person name="Schleper C."/>
            <person name="Guy L."/>
            <person name="Ettema T.J."/>
        </authorList>
    </citation>
    <scope>NUCLEOTIDE SEQUENCE</scope>
</reference>
<dbReference type="AlphaFoldDB" id="A0A0F9F4G1"/>
<evidence type="ECO:0000313" key="1">
    <source>
        <dbReference type="EMBL" id="KKL73351.1"/>
    </source>
</evidence>
<comment type="caution">
    <text evidence="1">The sequence shown here is derived from an EMBL/GenBank/DDBJ whole genome shotgun (WGS) entry which is preliminary data.</text>
</comment>
<dbReference type="EMBL" id="LAZR01024985">
    <property type="protein sequence ID" value="KKL73351.1"/>
    <property type="molecule type" value="Genomic_DNA"/>
</dbReference>
<protein>
    <submittedName>
        <fullName evidence="1">Uncharacterized protein</fullName>
    </submittedName>
</protein>